<dbReference type="EMBL" id="JAGKHQ010000020">
    <property type="protein sequence ID" value="KAG7479816.1"/>
    <property type="molecule type" value="Genomic_DNA"/>
</dbReference>
<dbReference type="Proteomes" id="UP000693946">
    <property type="component" value="Linkage Group LG8"/>
</dbReference>
<accession>A0AAV6PYB2</accession>
<gene>
    <name evidence="1" type="ORF">JOB18_035841</name>
</gene>
<protein>
    <recommendedName>
        <fullName evidence="3">Secreted protein</fullName>
    </recommendedName>
</protein>
<name>A0AAV6PYB2_SOLSE</name>
<comment type="caution">
    <text evidence="1">The sequence shown here is derived from an EMBL/GenBank/DDBJ whole genome shotgun (WGS) entry which is preliminary data.</text>
</comment>
<keyword evidence="2" id="KW-1185">Reference proteome</keyword>
<dbReference type="AlphaFoldDB" id="A0AAV6PYB2"/>
<evidence type="ECO:0000313" key="1">
    <source>
        <dbReference type="EMBL" id="KAG7479816.1"/>
    </source>
</evidence>
<organism evidence="1 2">
    <name type="scientific">Solea senegalensis</name>
    <name type="common">Senegalese sole</name>
    <dbReference type="NCBI Taxonomy" id="28829"/>
    <lineage>
        <taxon>Eukaryota</taxon>
        <taxon>Metazoa</taxon>
        <taxon>Chordata</taxon>
        <taxon>Craniata</taxon>
        <taxon>Vertebrata</taxon>
        <taxon>Euteleostomi</taxon>
        <taxon>Actinopterygii</taxon>
        <taxon>Neopterygii</taxon>
        <taxon>Teleostei</taxon>
        <taxon>Neoteleostei</taxon>
        <taxon>Acanthomorphata</taxon>
        <taxon>Carangaria</taxon>
        <taxon>Pleuronectiformes</taxon>
        <taxon>Pleuronectoidei</taxon>
        <taxon>Soleidae</taxon>
        <taxon>Solea</taxon>
    </lineage>
</organism>
<reference evidence="1 2" key="1">
    <citation type="journal article" date="2021" name="Sci. Rep.">
        <title>Chromosome anchoring in Senegalese sole (Solea senegalensis) reveals sex-associated markers and genome rearrangements in flatfish.</title>
        <authorList>
            <person name="Guerrero-Cozar I."/>
            <person name="Gomez-Garrido J."/>
            <person name="Berbel C."/>
            <person name="Martinez-Blanch J.F."/>
            <person name="Alioto T."/>
            <person name="Claros M.G."/>
            <person name="Gagnaire P.A."/>
            <person name="Manchado M."/>
        </authorList>
    </citation>
    <scope>NUCLEOTIDE SEQUENCE [LARGE SCALE GENOMIC DNA]</scope>
    <source>
        <strain evidence="1">Sse05_10M</strain>
    </source>
</reference>
<proteinExistence type="predicted"/>
<evidence type="ECO:0008006" key="3">
    <source>
        <dbReference type="Google" id="ProtNLM"/>
    </source>
</evidence>
<sequence>MLRTLEQQILSLIITITSHLDLFFLLQHRLIGSATFDSFEVNLVGSIQNNAGFWWRFFLRTRSDQNADVKPAMATRT</sequence>
<evidence type="ECO:0000313" key="2">
    <source>
        <dbReference type="Proteomes" id="UP000693946"/>
    </source>
</evidence>